<evidence type="ECO:0000256" key="1">
    <source>
        <dbReference type="SAM" id="MobiDB-lite"/>
    </source>
</evidence>
<feature type="compositionally biased region" description="Gly residues" evidence="1">
    <location>
        <begin position="65"/>
        <end position="77"/>
    </location>
</feature>
<feature type="region of interest" description="Disordered" evidence="1">
    <location>
        <begin position="309"/>
        <end position="427"/>
    </location>
</feature>
<comment type="caution">
    <text evidence="2">The sequence shown here is derived from an EMBL/GenBank/DDBJ whole genome shotgun (WGS) entry which is preliminary data.</text>
</comment>
<feature type="compositionally biased region" description="Low complexity" evidence="1">
    <location>
        <begin position="330"/>
        <end position="342"/>
    </location>
</feature>
<feature type="compositionally biased region" description="Polar residues" evidence="1">
    <location>
        <begin position="416"/>
        <end position="427"/>
    </location>
</feature>
<accession>A0AAW0BHY4</accession>
<name>A0AAW0BHY4_9AGAR</name>
<evidence type="ECO:0000313" key="3">
    <source>
        <dbReference type="Proteomes" id="UP001362999"/>
    </source>
</evidence>
<feature type="region of interest" description="Disordered" evidence="1">
    <location>
        <begin position="56"/>
        <end position="82"/>
    </location>
</feature>
<feature type="compositionally biased region" description="Low complexity" evidence="1">
    <location>
        <begin position="229"/>
        <end position="239"/>
    </location>
</feature>
<keyword evidence="3" id="KW-1185">Reference proteome</keyword>
<feature type="compositionally biased region" description="Low complexity" evidence="1">
    <location>
        <begin position="255"/>
        <end position="270"/>
    </location>
</feature>
<feature type="compositionally biased region" description="Low complexity" evidence="1">
    <location>
        <begin position="166"/>
        <end position="191"/>
    </location>
</feature>
<evidence type="ECO:0008006" key="4">
    <source>
        <dbReference type="Google" id="ProtNLM"/>
    </source>
</evidence>
<proteinExistence type="predicted"/>
<sequence>MPAPAVAVYVLAAVGTVAAGLAFKEFVYEPHIAPKIEKWAEDFLARRRARKTKRSAAAVSVAVPSGGGGAGEGGEGGYADDKRSGAEASVYEMEDLVGEEVRQWRSQVHESIALGQEGGVGAGLRQRRRNTARSAGGVSALDESNIIIPYDTLTPTHVLFDPTEDALTASSPSPSPTSSTSTLSSRAPTPAQRVAPQQPHFASPPISAQAQAPLTPDLSLRALFPPAQSSLSLSRSPSSHAQDAPPLPCSNPFLSSTSTSTPAPAVSYPSPHAVPSLSLAHPAAADAALDMELELVSAPASEAGMSEFGAASSVGMSDEARPESPFSEFSVGGSSAVSSSAGSGAGSQPGAEQEQFYSFTMSPRGDVGSLPTTFSPPVDASSLTFSPPGMEFAVLSASSSEAGDEEERWSHAGSEVSGSSWASAGGR</sequence>
<organism evidence="2 3">
    <name type="scientific">Favolaschia claudopus</name>
    <dbReference type="NCBI Taxonomy" id="2862362"/>
    <lineage>
        <taxon>Eukaryota</taxon>
        <taxon>Fungi</taxon>
        <taxon>Dikarya</taxon>
        <taxon>Basidiomycota</taxon>
        <taxon>Agaricomycotina</taxon>
        <taxon>Agaricomycetes</taxon>
        <taxon>Agaricomycetidae</taxon>
        <taxon>Agaricales</taxon>
        <taxon>Marasmiineae</taxon>
        <taxon>Mycenaceae</taxon>
        <taxon>Favolaschia</taxon>
    </lineage>
</organism>
<evidence type="ECO:0000313" key="2">
    <source>
        <dbReference type="EMBL" id="KAK7026345.1"/>
    </source>
</evidence>
<dbReference type="Proteomes" id="UP001362999">
    <property type="component" value="Unassembled WGS sequence"/>
</dbReference>
<dbReference type="AlphaFoldDB" id="A0AAW0BHY4"/>
<protein>
    <recommendedName>
        <fullName evidence="4">Proteophosphoglycan ppg4</fullName>
    </recommendedName>
</protein>
<feature type="region of interest" description="Disordered" evidence="1">
    <location>
        <begin position="164"/>
        <end position="209"/>
    </location>
</feature>
<dbReference type="EMBL" id="JAWWNJ010000032">
    <property type="protein sequence ID" value="KAK7026345.1"/>
    <property type="molecule type" value="Genomic_DNA"/>
</dbReference>
<reference evidence="2 3" key="1">
    <citation type="journal article" date="2024" name="J Genomics">
        <title>Draft genome sequencing and assembly of Favolaschia claudopus CIRM-BRFM 2984 isolated from oak limbs.</title>
        <authorList>
            <person name="Navarro D."/>
            <person name="Drula E."/>
            <person name="Chaduli D."/>
            <person name="Cazenave R."/>
            <person name="Ahrendt S."/>
            <person name="Wang J."/>
            <person name="Lipzen A."/>
            <person name="Daum C."/>
            <person name="Barry K."/>
            <person name="Grigoriev I.V."/>
            <person name="Favel A."/>
            <person name="Rosso M.N."/>
            <person name="Martin F."/>
        </authorList>
    </citation>
    <scope>NUCLEOTIDE SEQUENCE [LARGE SCALE GENOMIC DNA]</scope>
    <source>
        <strain evidence="2 3">CIRM-BRFM 2984</strain>
    </source>
</reference>
<feature type="compositionally biased region" description="Polar residues" evidence="1">
    <location>
        <begin position="370"/>
        <end position="385"/>
    </location>
</feature>
<gene>
    <name evidence="2" type="ORF">R3P38DRAFT_1040574</name>
</gene>
<feature type="region of interest" description="Disordered" evidence="1">
    <location>
        <begin position="229"/>
        <end position="270"/>
    </location>
</feature>